<proteinExistence type="predicted"/>
<comment type="caution">
    <text evidence="6">The sequence shown here is derived from an EMBL/GenBank/DDBJ whole genome shotgun (WGS) entry which is preliminary data.</text>
</comment>
<keyword evidence="4" id="KW-0472">Membrane</keyword>
<dbReference type="GO" id="GO:0043565">
    <property type="term" value="F:sequence-specific DNA binding"/>
    <property type="evidence" value="ECO:0007669"/>
    <property type="project" value="InterPro"/>
</dbReference>
<reference evidence="6 7" key="1">
    <citation type="submission" date="2019-12" db="EMBL/GenBank/DDBJ databases">
        <authorList>
            <person name="Dong K."/>
        </authorList>
    </citation>
    <scope>NUCLEOTIDE SEQUENCE [LARGE SCALE GENOMIC DNA]</scope>
    <source>
        <strain evidence="6 7">JCM 31225</strain>
    </source>
</reference>
<dbReference type="RefSeq" id="WP_160370857.1">
    <property type="nucleotide sequence ID" value="NZ_WSQA01000022.1"/>
</dbReference>
<evidence type="ECO:0000256" key="1">
    <source>
        <dbReference type="ARBA" id="ARBA00023015"/>
    </source>
</evidence>
<protein>
    <submittedName>
        <fullName evidence="6">Helix-turn-helix domain-containing protein</fullName>
    </submittedName>
</protein>
<dbReference type="AlphaFoldDB" id="A0A6N8L6R9"/>
<dbReference type="GO" id="GO:0003700">
    <property type="term" value="F:DNA-binding transcription factor activity"/>
    <property type="evidence" value="ECO:0007669"/>
    <property type="project" value="InterPro"/>
</dbReference>
<feature type="domain" description="HTH araC/xylS-type" evidence="5">
    <location>
        <begin position="52"/>
        <end position="163"/>
    </location>
</feature>
<evidence type="ECO:0000256" key="4">
    <source>
        <dbReference type="SAM" id="Phobius"/>
    </source>
</evidence>
<dbReference type="PANTHER" id="PTHR43280">
    <property type="entry name" value="ARAC-FAMILY TRANSCRIPTIONAL REGULATOR"/>
    <property type="match status" value="1"/>
</dbReference>
<name>A0A6N8L6R9_9SPHI</name>
<evidence type="ECO:0000256" key="2">
    <source>
        <dbReference type="ARBA" id="ARBA00023125"/>
    </source>
</evidence>
<dbReference type="PANTHER" id="PTHR43280:SF29">
    <property type="entry name" value="ARAC-FAMILY TRANSCRIPTIONAL REGULATOR"/>
    <property type="match status" value="1"/>
</dbReference>
<keyword evidence="7" id="KW-1185">Reference proteome</keyword>
<gene>
    <name evidence="6" type="ORF">GQF63_19125</name>
</gene>
<dbReference type="OrthoDB" id="9779074at2"/>
<evidence type="ECO:0000259" key="5">
    <source>
        <dbReference type="PROSITE" id="PS01124"/>
    </source>
</evidence>
<dbReference type="InterPro" id="IPR018060">
    <property type="entry name" value="HTH_AraC"/>
</dbReference>
<dbReference type="InterPro" id="IPR018062">
    <property type="entry name" value="HTH_AraC-typ_CS"/>
</dbReference>
<organism evidence="6 7">
    <name type="scientific">Sphingobacterium humi</name>
    <dbReference type="NCBI Taxonomy" id="1796905"/>
    <lineage>
        <taxon>Bacteria</taxon>
        <taxon>Pseudomonadati</taxon>
        <taxon>Bacteroidota</taxon>
        <taxon>Sphingobacteriia</taxon>
        <taxon>Sphingobacteriales</taxon>
        <taxon>Sphingobacteriaceae</taxon>
        <taxon>Sphingobacterium</taxon>
    </lineage>
</organism>
<keyword evidence="4" id="KW-0812">Transmembrane</keyword>
<dbReference type="SMART" id="SM00342">
    <property type="entry name" value="HTH_ARAC"/>
    <property type="match status" value="1"/>
</dbReference>
<dbReference type="Pfam" id="PF12833">
    <property type="entry name" value="HTH_18"/>
    <property type="match status" value="1"/>
</dbReference>
<keyword evidence="3" id="KW-0804">Transcription</keyword>
<dbReference type="SUPFAM" id="SSF46689">
    <property type="entry name" value="Homeodomain-like"/>
    <property type="match status" value="1"/>
</dbReference>
<dbReference type="Proteomes" id="UP000435036">
    <property type="component" value="Unassembled WGS sequence"/>
</dbReference>
<dbReference type="Gene3D" id="1.10.10.60">
    <property type="entry name" value="Homeodomain-like"/>
    <property type="match status" value="1"/>
</dbReference>
<keyword evidence="4" id="KW-1133">Transmembrane helix</keyword>
<dbReference type="EMBL" id="WSQA01000022">
    <property type="protein sequence ID" value="MVZ64141.1"/>
    <property type="molecule type" value="Genomic_DNA"/>
</dbReference>
<keyword evidence="2" id="KW-0238">DNA-binding</keyword>
<dbReference type="PROSITE" id="PS00041">
    <property type="entry name" value="HTH_ARAC_FAMILY_1"/>
    <property type="match status" value="1"/>
</dbReference>
<accession>A0A6N8L6R9</accession>
<evidence type="ECO:0000256" key="3">
    <source>
        <dbReference type="ARBA" id="ARBA00023163"/>
    </source>
</evidence>
<sequence length="168" mass="19486">MYFDVDPMLVIFAIMLITMGIIFWYACSSSHKKRQEVAPLIQHESPSINLPSQVISIYKEKLHQSMINDQLYLDANLSLENLSLHVQIPKHQISYLINTELSSNFYEWVARYRIAYAVQLLNNGSDNLKLEFLANLSGFNSRTSFIRYFKQFNGVSPSEFRNNLGKQL</sequence>
<evidence type="ECO:0000313" key="6">
    <source>
        <dbReference type="EMBL" id="MVZ64141.1"/>
    </source>
</evidence>
<keyword evidence="1" id="KW-0805">Transcription regulation</keyword>
<evidence type="ECO:0000313" key="7">
    <source>
        <dbReference type="Proteomes" id="UP000435036"/>
    </source>
</evidence>
<dbReference type="PROSITE" id="PS01124">
    <property type="entry name" value="HTH_ARAC_FAMILY_2"/>
    <property type="match status" value="1"/>
</dbReference>
<feature type="transmembrane region" description="Helical" evidence="4">
    <location>
        <begin position="6"/>
        <end position="26"/>
    </location>
</feature>
<dbReference type="InterPro" id="IPR009057">
    <property type="entry name" value="Homeodomain-like_sf"/>
</dbReference>